<organism evidence="5 6">
    <name type="scientific">Micromonospora craniellae</name>
    <dbReference type="NCBI Taxonomy" id="2294034"/>
    <lineage>
        <taxon>Bacteria</taxon>
        <taxon>Bacillati</taxon>
        <taxon>Actinomycetota</taxon>
        <taxon>Actinomycetes</taxon>
        <taxon>Micromonosporales</taxon>
        <taxon>Micromonosporaceae</taxon>
        <taxon>Micromonospora</taxon>
    </lineage>
</organism>
<dbReference type="SUPFAM" id="SSF52540">
    <property type="entry name" value="P-loop containing nucleoside triphosphate hydrolases"/>
    <property type="match status" value="1"/>
</dbReference>
<keyword evidence="6" id="KW-1185">Reference proteome</keyword>
<dbReference type="InterPro" id="IPR017871">
    <property type="entry name" value="ABC_transporter-like_CS"/>
</dbReference>
<protein>
    <submittedName>
        <fullName evidence="5">ABC transporter ATP-binding protein</fullName>
    </submittedName>
</protein>
<dbReference type="OrthoDB" id="9802264at2"/>
<evidence type="ECO:0000313" key="6">
    <source>
        <dbReference type="Proteomes" id="UP000262621"/>
    </source>
</evidence>
<evidence type="ECO:0000256" key="3">
    <source>
        <dbReference type="ARBA" id="ARBA00022840"/>
    </source>
</evidence>
<evidence type="ECO:0000313" key="5">
    <source>
        <dbReference type="EMBL" id="RFS45882.1"/>
    </source>
</evidence>
<dbReference type="GO" id="GO:0005524">
    <property type="term" value="F:ATP binding"/>
    <property type="evidence" value="ECO:0007669"/>
    <property type="project" value="UniProtKB-KW"/>
</dbReference>
<keyword evidence="2" id="KW-0547">Nucleotide-binding</keyword>
<dbReference type="GO" id="GO:0016887">
    <property type="term" value="F:ATP hydrolysis activity"/>
    <property type="evidence" value="ECO:0007669"/>
    <property type="project" value="InterPro"/>
</dbReference>
<dbReference type="AlphaFoldDB" id="A0A372FYM6"/>
<dbReference type="InterPro" id="IPR027417">
    <property type="entry name" value="P-loop_NTPase"/>
</dbReference>
<dbReference type="PROSITE" id="PS00211">
    <property type="entry name" value="ABC_TRANSPORTER_1"/>
    <property type="match status" value="1"/>
</dbReference>
<dbReference type="InterPro" id="IPR003439">
    <property type="entry name" value="ABC_transporter-like_ATP-bd"/>
</dbReference>
<dbReference type="RefSeq" id="WP_117228574.1">
    <property type="nucleotide sequence ID" value="NZ_CP061725.1"/>
</dbReference>
<accession>A0A372FYM6</accession>
<dbReference type="Proteomes" id="UP000262621">
    <property type="component" value="Unassembled WGS sequence"/>
</dbReference>
<name>A0A372FYM6_9ACTN</name>
<dbReference type="Gene3D" id="3.40.50.300">
    <property type="entry name" value="P-loop containing nucleotide triphosphate hydrolases"/>
    <property type="match status" value="1"/>
</dbReference>
<gene>
    <name evidence="5" type="ORF">D0Q02_14865</name>
</gene>
<evidence type="ECO:0000259" key="4">
    <source>
        <dbReference type="PROSITE" id="PS50893"/>
    </source>
</evidence>
<dbReference type="FunFam" id="3.40.50.300:FF:000134">
    <property type="entry name" value="Iron-enterobactin ABC transporter ATP-binding protein"/>
    <property type="match status" value="1"/>
</dbReference>
<dbReference type="InterPro" id="IPR003593">
    <property type="entry name" value="AAA+_ATPase"/>
</dbReference>
<proteinExistence type="predicted"/>
<sequence length="260" mass="28070">MRIRIDGVDVVVNGRTLVSEVTVDVPDGGVVGLLGPNGSGKSTLLRTIYRVLRPTVGTVRLDADDVWRMSTRETARHVGVVVQDSAVDFDLDVLDVVLMGRTPHRTSFARDTDEDLAIADAALRRVSAAHLAQRMFATLSGGERQRVLLARALAQQTRVLVLDEPTNHLDIAFQIELLELVRSLGITVVAALHDLNLAATYCDTLVVLHHGVVVASGPPADVLLPDLVREVFAVEAAPMRHPITGHLLLAFHRPPSAPAP</sequence>
<keyword evidence="3 5" id="KW-0067">ATP-binding</keyword>
<dbReference type="PANTHER" id="PTHR42794:SF2">
    <property type="entry name" value="ABC TRANSPORTER ATP-BINDING PROTEIN"/>
    <property type="match status" value="1"/>
</dbReference>
<dbReference type="CDD" id="cd03214">
    <property type="entry name" value="ABC_Iron-Siderophores_B12_Hemin"/>
    <property type="match status" value="1"/>
</dbReference>
<comment type="caution">
    <text evidence="5">The sequence shown here is derived from an EMBL/GenBank/DDBJ whole genome shotgun (WGS) entry which is preliminary data.</text>
</comment>
<dbReference type="PANTHER" id="PTHR42794">
    <property type="entry name" value="HEMIN IMPORT ATP-BINDING PROTEIN HMUV"/>
    <property type="match status" value="1"/>
</dbReference>
<dbReference type="SMART" id="SM00382">
    <property type="entry name" value="AAA"/>
    <property type="match status" value="1"/>
</dbReference>
<dbReference type="PROSITE" id="PS50893">
    <property type="entry name" value="ABC_TRANSPORTER_2"/>
    <property type="match status" value="1"/>
</dbReference>
<feature type="domain" description="ABC transporter" evidence="4">
    <location>
        <begin position="3"/>
        <end position="235"/>
    </location>
</feature>
<dbReference type="EMBL" id="QVFU01000013">
    <property type="protein sequence ID" value="RFS45882.1"/>
    <property type="molecule type" value="Genomic_DNA"/>
</dbReference>
<dbReference type="Pfam" id="PF00005">
    <property type="entry name" value="ABC_tran"/>
    <property type="match status" value="1"/>
</dbReference>
<reference evidence="5 6" key="1">
    <citation type="submission" date="2018-08" db="EMBL/GenBank/DDBJ databases">
        <title>Verrucosispora craniellae sp. nov., isolated from a marine sponge in the South China Sea.</title>
        <authorList>
            <person name="Li L."/>
            <person name="Lin H.W."/>
        </authorList>
    </citation>
    <scope>NUCLEOTIDE SEQUENCE [LARGE SCALE GENOMIC DNA]</scope>
    <source>
        <strain evidence="5 6">LHW63014</strain>
    </source>
</reference>
<evidence type="ECO:0000256" key="2">
    <source>
        <dbReference type="ARBA" id="ARBA00022741"/>
    </source>
</evidence>
<evidence type="ECO:0000256" key="1">
    <source>
        <dbReference type="ARBA" id="ARBA00022448"/>
    </source>
</evidence>
<keyword evidence="1" id="KW-0813">Transport</keyword>